<dbReference type="AlphaFoldDB" id="A0A4V3CMK8"/>
<comment type="caution">
    <text evidence="1">The sequence shown here is derived from an EMBL/GenBank/DDBJ whole genome shotgun (WGS) entry which is preliminary data.</text>
</comment>
<organism evidence="1 2">
    <name type="scientific">Idiomarina aquatica</name>
    <dbReference type="NCBI Taxonomy" id="1327752"/>
    <lineage>
        <taxon>Bacteria</taxon>
        <taxon>Pseudomonadati</taxon>
        <taxon>Pseudomonadota</taxon>
        <taxon>Gammaproteobacteria</taxon>
        <taxon>Alteromonadales</taxon>
        <taxon>Idiomarinaceae</taxon>
        <taxon>Idiomarina</taxon>
    </lineage>
</organism>
<reference evidence="1 2" key="1">
    <citation type="submission" date="2019-03" db="EMBL/GenBank/DDBJ databases">
        <title>Freshwater and sediment microbial communities from various areas in North America, analyzing microbe dynamics in response to fracking.</title>
        <authorList>
            <person name="Lamendella R."/>
        </authorList>
    </citation>
    <scope>NUCLEOTIDE SEQUENCE [LARGE SCALE GENOMIC DNA]</scope>
    <source>
        <strain evidence="1 2">18_TX</strain>
    </source>
</reference>
<gene>
    <name evidence="1" type="ORF">DEU29_11675</name>
</gene>
<proteinExistence type="predicted"/>
<dbReference type="RefSeq" id="WP_133540406.1">
    <property type="nucleotide sequence ID" value="NZ_SNXI01000016.1"/>
</dbReference>
<dbReference type="NCBIfam" id="NF003507">
    <property type="entry name" value="PRK05170.2-5"/>
    <property type="match status" value="1"/>
</dbReference>
<dbReference type="OrthoDB" id="9786855at2"/>
<dbReference type="Proteomes" id="UP000295531">
    <property type="component" value="Unassembled WGS sequence"/>
</dbReference>
<accession>A0A4V3CMK8</accession>
<sequence length="143" mass="16671">MAWYDQPLERLNHEQWEALCDGCGQCCLNQLLDDEDHLYQTDVACRLLTTKTARCSDYENRTQRVPECVRLTPDNLQQVYFMPRSCAYRLRAEGQPLPDWHPLRHDGDKTAMKKAGYHVAGHCISETEYRGELEDRIVTWPLG</sequence>
<dbReference type="PANTHER" id="PTHR37421:SF1">
    <property type="entry name" value="UPF0260 PROTEIN YCGN"/>
    <property type="match status" value="1"/>
</dbReference>
<evidence type="ECO:0000313" key="1">
    <source>
        <dbReference type="EMBL" id="TDP29974.1"/>
    </source>
</evidence>
<dbReference type="Pfam" id="PF03692">
    <property type="entry name" value="CxxCxxCC"/>
    <property type="match status" value="1"/>
</dbReference>
<dbReference type="EMBL" id="SNXI01000016">
    <property type="protein sequence ID" value="TDP29974.1"/>
    <property type="molecule type" value="Genomic_DNA"/>
</dbReference>
<dbReference type="PANTHER" id="PTHR37421">
    <property type="entry name" value="UPF0260 PROTEIN YCGN"/>
    <property type="match status" value="1"/>
</dbReference>
<dbReference type="InterPro" id="IPR008228">
    <property type="entry name" value="UCP006173"/>
</dbReference>
<name>A0A4V3CMK8_9GAMM</name>
<evidence type="ECO:0000313" key="2">
    <source>
        <dbReference type="Proteomes" id="UP000295531"/>
    </source>
</evidence>
<keyword evidence="2" id="KW-1185">Reference proteome</keyword>
<protein>
    <submittedName>
        <fullName evidence="1">Uncharacterized protein</fullName>
    </submittedName>
</protein>
<dbReference type="InterPro" id="IPR005358">
    <property type="entry name" value="Puta_zinc/iron-chelating_dom"/>
</dbReference>
<dbReference type="PIRSF" id="PIRSF006173">
    <property type="entry name" value="UCP006173"/>
    <property type="match status" value="1"/>
</dbReference>